<organism evidence="1 2">
    <name type="scientific">Trichoderma ghanense</name>
    <dbReference type="NCBI Taxonomy" id="65468"/>
    <lineage>
        <taxon>Eukaryota</taxon>
        <taxon>Fungi</taxon>
        <taxon>Dikarya</taxon>
        <taxon>Ascomycota</taxon>
        <taxon>Pezizomycotina</taxon>
        <taxon>Sordariomycetes</taxon>
        <taxon>Hypocreomycetidae</taxon>
        <taxon>Hypocreales</taxon>
        <taxon>Hypocreaceae</taxon>
        <taxon>Trichoderma</taxon>
    </lineage>
</organism>
<evidence type="ECO:0000313" key="2">
    <source>
        <dbReference type="Proteomes" id="UP001642720"/>
    </source>
</evidence>
<keyword evidence="2" id="KW-1185">Reference proteome</keyword>
<sequence length="178" mass="19314">MVEGHPGIPQIVASVDVDPHPHPWLPGDPHARVVAPDSPTADLLQQQSFVCGEVVTSGRAGERRIGSWAELRRSLLEKQLSAGSVQGQHQGHPEHQTNISLEPLKFPEASSVIGRLRQGPAEKAQGIPRISPPANRNPWKFLTRSRHASIRPRFPGFFVAISGLTGFNSVLTPPFSSP</sequence>
<comment type="caution">
    <text evidence="1">The sequence shown here is derived from an EMBL/GenBank/DDBJ whole genome shotgun (WGS) entry which is preliminary data.</text>
</comment>
<dbReference type="RefSeq" id="XP_073561330.1">
    <property type="nucleotide sequence ID" value="XM_073700488.1"/>
</dbReference>
<evidence type="ECO:0000313" key="1">
    <source>
        <dbReference type="EMBL" id="TFB05129.1"/>
    </source>
</evidence>
<name>A0ABY2HBW1_9HYPO</name>
<dbReference type="Proteomes" id="UP001642720">
    <property type="component" value="Unassembled WGS sequence"/>
</dbReference>
<proteinExistence type="predicted"/>
<dbReference type="GeneID" id="300574938"/>
<dbReference type="EMBL" id="PPTA01000003">
    <property type="protein sequence ID" value="TFB05129.1"/>
    <property type="molecule type" value="Genomic_DNA"/>
</dbReference>
<accession>A0ABY2HBW1</accession>
<reference evidence="1 2" key="1">
    <citation type="submission" date="2018-01" db="EMBL/GenBank/DDBJ databases">
        <title>Genome characterization of the sugarcane-associated fungus Trichoderma ghanense CCMA-1212 and their application in lignocelulose bioconversion.</title>
        <authorList>
            <person name="Steindorff A.S."/>
            <person name="Mendes T.D."/>
            <person name="Vilela E.S.D."/>
            <person name="Rodrigues D.S."/>
            <person name="Formighieri E.F."/>
            <person name="Melo I.S."/>
            <person name="Favaro L.C.L."/>
        </authorList>
    </citation>
    <scope>NUCLEOTIDE SEQUENCE [LARGE SCALE GENOMIC DNA]</scope>
    <source>
        <strain evidence="1 2">CCMA-1212</strain>
    </source>
</reference>
<protein>
    <submittedName>
        <fullName evidence="1">Uncharacterized protein</fullName>
    </submittedName>
</protein>
<gene>
    <name evidence="1" type="ORF">CCMA1212_003129</name>
</gene>